<protein>
    <recommendedName>
        <fullName evidence="1">HTH cro/C1-type domain-containing protein</fullName>
    </recommendedName>
</protein>
<dbReference type="Pfam" id="PF01381">
    <property type="entry name" value="HTH_3"/>
    <property type="match status" value="1"/>
</dbReference>
<dbReference type="PROSITE" id="PS50943">
    <property type="entry name" value="HTH_CROC1"/>
    <property type="match status" value="1"/>
</dbReference>
<dbReference type="Proteomes" id="UP001055167">
    <property type="component" value="Unassembled WGS sequence"/>
</dbReference>
<dbReference type="PANTHER" id="PTHR35010">
    <property type="entry name" value="BLL4672 PROTEIN-RELATED"/>
    <property type="match status" value="1"/>
</dbReference>
<gene>
    <name evidence="2" type="ORF">OPKNFCMD_1025</name>
</gene>
<sequence length="271" mass="28375">MIVKPAAAPGATLREWRRRRHLSQLDLALEAEISQRHLSFLESGRARPSRAMLLHLAERLGMPLRERNALLLAAGYAPVFPERALDDPALAPARQAVDRILAAHAPFPALAIDRHWTLVAANGAAAALIAGIEAALLAAPVNVLRLSLHPGGLAPRIANLAEWRGHLLDRLRHQIAASGDPVLSRLMQELAAYPAPAGPAPAAPGRDGGGIVVPLELVTPAGPLSLLSTTTVFGTPVDITLSELALESFFPADAATAARLHALAAGAPPAP</sequence>
<keyword evidence="3" id="KW-1185">Reference proteome</keyword>
<dbReference type="CDD" id="cd00093">
    <property type="entry name" value="HTH_XRE"/>
    <property type="match status" value="1"/>
</dbReference>
<comment type="caution">
    <text evidence="2">The sequence shown here is derived from an EMBL/GenBank/DDBJ whole genome shotgun (WGS) entry which is preliminary data.</text>
</comment>
<name>A0ABQ4QSK8_9HYPH</name>
<dbReference type="Pfam" id="PF17765">
    <property type="entry name" value="MLTR_LBD"/>
    <property type="match status" value="1"/>
</dbReference>
<dbReference type="Gene3D" id="1.10.260.40">
    <property type="entry name" value="lambda repressor-like DNA-binding domains"/>
    <property type="match status" value="1"/>
</dbReference>
<dbReference type="SMART" id="SM00530">
    <property type="entry name" value="HTH_XRE"/>
    <property type="match status" value="1"/>
</dbReference>
<feature type="domain" description="HTH cro/C1-type" evidence="1">
    <location>
        <begin position="13"/>
        <end position="67"/>
    </location>
</feature>
<evidence type="ECO:0000313" key="3">
    <source>
        <dbReference type="Proteomes" id="UP001055167"/>
    </source>
</evidence>
<dbReference type="EMBL" id="BPQH01000003">
    <property type="protein sequence ID" value="GJD48308.1"/>
    <property type="molecule type" value="Genomic_DNA"/>
</dbReference>
<dbReference type="SUPFAM" id="SSF47413">
    <property type="entry name" value="lambda repressor-like DNA-binding domains"/>
    <property type="match status" value="1"/>
</dbReference>
<evidence type="ECO:0000259" key="1">
    <source>
        <dbReference type="PROSITE" id="PS50943"/>
    </source>
</evidence>
<dbReference type="InterPro" id="IPR010982">
    <property type="entry name" value="Lambda_DNA-bd_dom_sf"/>
</dbReference>
<dbReference type="InterPro" id="IPR001387">
    <property type="entry name" value="Cro/C1-type_HTH"/>
</dbReference>
<accession>A0ABQ4QSK8</accession>
<proteinExistence type="predicted"/>
<evidence type="ECO:0000313" key="2">
    <source>
        <dbReference type="EMBL" id="GJD48308.1"/>
    </source>
</evidence>
<dbReference type="PANTHER" id="PTHR35010:SF4">
    <property type="entry name" value="BLL5781 PROTEIN"/>
    <property type="match status" value="1"/>
</dbReference>
<dbReference type="InterPro" id="IPR041413">
    <property type="entry name" value="MLTR_LBD"/>
</dbReference>
<reference evidence="2" key="1">
    <citation type="journal article" date="2021" name="Front. Microbiol.">
        <title>Comprehensive Comparative Genomics and Phenotyping of Methylobacterium Species.</title>
        <authorList>
            <person name="Alessa O."/>
            <person name="Ogura Y."/>
            <person name="Fujitani Y."/>
            <person name="Takami H."/>
            <person name="Hayashi T."/>
            <person name="Sahin N."/>
            <person name="Tani A."/>
        </authorList>
    </citation>
    <scope>NUCLEOTIDE SEQUENCE</scope>
    <source>
        <strain evidence="2">KCTC 52305</strain>
    </source>
</reference>
<dbReference type="Gene3D" id="3.30.450.180">
    <property type="match status" value="1"/>
</dbReference>
<organism evidence="2 3">
    <name type="scientific">Methylobacterium crusticola</name>
    <dbReference type="NCBI Taxonomy" id="1697972"/>
    <lineage>
        <taxon>Bacteria</taxon>
        <taxon>Pseudomonadati</taxon>
        <taxon>Pseudomonadota</taxon>
        <taxon>Alphaproteobacteria</taxon>
        <taxon>Hyphomicrobiales</taxon>
        <taxon>Methylobacteriaceae</taxon>
        <taxon>Methylobacterium</taxon>
    </lineage>
</organism>
<reference evidence="2" key="2">
    <citation type="submission" date="2021-08" db="EMBL/GenBank/DDBJ databases">
        <authorList>
            <person name="Tani A."/>
            <person name="Ola A."/>
            <person name="Ogura Y."/>
            <person name="Katsura K."/>
            <person name="Hayashi T."/>
        </authorList>
    </citation>
    <scope>NUCLEOTIDE SEQUENCE</scope>
    <source>
        <strain evidence="2">KCTC 52305</strain>
    </source>
</reference>